<dbReference type="InterPro" id="IPR003921">
    <property type="entry name" value="Cell_synth_C"/>
</dbReference>
<dbReference type="GO" id="GO:0006011">
    <property type="term" value="P:UDP-alpha-D-glucose metabolic process"/>
    <property type="evidence" value="ECO:0007669"/>
    <property type="project" value="InterPro"/>
</dbReference>
<dbReference type="InterPro" id="IPR011990">
    <property type="entry name" value="TPR-like_helical_dom_sf"/>
</dbReference>
<dbReference type="FunCoup" id="A0A5Q0BGB2">
    <property type="interactions" value="30"/>
</dbReference>
<dbReference type="GO" id="GO:0019867">
    <property type="term" value="C:outer membrane"/>
    <property type="evidence" value="ECO:0007669"/>
    <property type="project" value="InterPro"/>
</dbReference>
<feature type="region of interest" description="Disordered" evidence="6">
    <location>
        <begin position="216"/>
        <end position="235"/>
    </location>
</feature>
<dbReference type="RefSeq" id="WP_153248154.1">
    <property type="nucleotide sequence ID" value="NZ_CP044205.1"/>
</dbReference>
<feature type="compositionally biased region" description="Basic and acidic residues" evidence="6">
    <location>
        <begin position="251"/>
        <end position="261"/>
    </location>
</feature>
<gene>
    <name evidence="9" type="ORF">F6R98_05595</name>
</gene>
<feature type="coiled-coil region" evidence="5">
    <location>
        <begin position="642"/>
        <end position="698"/>
    </location>
</feature>
<evidence type="ECO:0000313" key="9">
    <source>
        <dbReference type="EMBL" id="QFY42172.1"/>
    </source>
</evidence>
<keyword evidence="7" id="KW-0472">Membrane</keyword>
<dbReference type="SUPFAM" id="SSF48452">
    <property type="entry name" value="TPR-like"/>
    <property type="match status" value="2"/>
</dbReference>
<feature type="region of interest" description="Disordered" evidence="6">
    <location>
        <begin position="246"/>
        <end position="303"/>
    </location>
</feature>
<dbReference type="OrthoDB" id="9766710at2"/>
<accession>A0A5Q0BGB2</accession>
<name>A0A5Q0BGB2_9GAMM</name>
<keyword evidence="2" id="KW-0732">Signal</keyword>
<dbReference type="GO" id="GO:0030244">
    <property type="term" value="P:cellulose biosynthetic process"/>
    <property type="evidence" value="ECO:0007669"/>
    <property type="project" value="InterPro"/>
</dbReference>
<evidence type="ECO:0000256" key="6">
    <source>
        <dbReference type="SAM" id="MobiDB-lite"/>
    </source>
</evidence>
<dbReference type="Pfam" id="PF05420">
    <property type="entry name" value="BCSC_C"/>
    <property type="match status" value="1"/>
</dbReference>
<evidence type="ECO:0000256" key="5">
    <source>
        <dbReference type="SAM" id="Coils"/>
    </source>
</evidence>
<feature type="compositionally biased region" description="Low complexity" evidence="6">
    <location>
        <begin position="23"/>
        <end position="34"/>
    </location>
</feature>
<dbReference type="Gene3D" id="1.25.40.10">
    <property type="entry name" value="Tetratricopeptide repeat domain"/>
    <property type="match status" value="3"/>
</dbReference>
<keyword evidence="10" id="KW-1185">Reference proteome</keyword>
<evidence type="ECO:0000313" key="10">
    <source>
        <dbReference type="Proteomes" id="UP000325755"/>
    </source>
</evidence>
<keyword evidence="7" id="KW-1133">Transmembrane helix</keyword>
<protein>
    <submittedName>
        <fullName evidence="9">Tetratricopeptide repeat protein</fullName>
    </submittedName>
</protein>
<keyword evidence="7" id="KW-0812">Transmembrane</keyword>
<keyword evidence="4" id="KW-0802">TPR repeat</keyword>
<proteinExistence type="predicted"/>
<keyword evidence="5" id="KW-0175">Coiled coil</keyword>
<dbReference type="Pfam" id="PF14559">
    <property type="entry name" value="TPR_19"/>
    <property type="match status" value="1"/>
</dbReference>
<evidence type="ECO:0000256" key="4">
    <source>
        <dbReference type="ARBA" id="ARBA00022803"/>
    </source>
</evidence>
<evidence type="ECO:0000256" key="2">
    <source>
        <dbReference type="ARBA" id="ARBA00022729"/>
    </source>
</evidence>
<reference evidence="9 10" key="1">
    <citation type="submission" date="2019-09" db="EMBL/GenBank/DDBJ databases">
        <title>Ecophysiology of the spiral-shaped methanotroph Methylospira mobilis as revealed by the complete genome sequence.</title>
        <authorList>
            <person name="Oshkin I.Y."/>
            <person name="Dedysh S.N."/>
            <person name="Miroshnikov K."/>
            <person name="Danilova O.V."/>
            <person name="Hakobyan A."/>
            <person name="Liesack W."/>
        </authorList>
    </citation>
    <scope>NUCLEOTIDE SEQUENCE [LARGE SCALE GENOMIC DNA]</scope>
    <source>
        <strain evidence="9 10">Shm1</strain>
    </source>
</reference>
<dbReference type="EMBL" id="CP044205">
    <property type="protein sequence ID" value="QFY42172.1"/>
    <property type="molecule type" value="Genomic_DNA"/>
</dbReference>
<dbReference type="PRINTS" id="PR01441">
    <property type="entry name" value="CELLSNTHASEC"/>
</dbReference>
<keyword evidence="3" id="KW-0677">Repeat</keyword>
<feature type="region of interest" description="Disordered" evidence="6">
    <location>
        <begin position="1"/>
        <end position="63"/>
    </location>
</feature>
<dbReference type="InParanoid" id="A0A5Q0BGB2"/>
<feature type="transmembrane region" description="Helical" evidence="7">
    <location>
        <begin position="344"/>
        <end position="367"/>
    </location>
</feature>
<dbReference type="Proteomes" id="UP000325755">
    <property type="component" value="Chromosome"/>
</dbReference>
<feature type="compositionally biased region" description="Low complexity" evidence="6">
    <location>
        <begin position="45"/>
        <end position="62"/>
    </location>
</feature>
<organism evidence="9 10">
    <name type="scientific">Candidatus Methylospira mobilis</name>
    <dbReference type="NCBI Taxonomy" id="1808979"/>
    <lineage>
        <taxon>Bacteria</taxon>
        <taxon>Pseudomonadati</taxon>
        <taxon>Pseudomonadota</taxon>
        <taxon>Gammaproteobacteria</taxon>
        <taxon>Methylococcales</taxon>
        <taxon>Methylococcaceae</taxon>
        <taxon>Candidatus Methylospira</taxon>
    </lineage>
</organism>
<feature type="compositionally biased region" description="Basic and acidic residues" evidence="6">
    <location>
        <begin position="282"/>
        <end position="301"/>
    </location>
</feature>
<feature type="region of interest" description="Disordered" evidence="6">
    <location>
        <begin position="382"/>
        <end position="404"/>
    </location>
</feature>
<feature type="domain" description="Cellulose synthase operon C C-terminal" evidence="8">
    <location>
        <begin position="1201"/>
        <end position="1603"/>
    </location>
</feature>
<evidence type="ECO:0000256" key="7">
    <source>
        <dbReference type="SAM" id="Phobius"/>
    </source>
</evidence>
<evidence type="ECO:0000256" key="3">
    <source>
        <dbReference type="ARBA" id="ARBA00022737"/>
    </source>
</evidence>
<comment type="function">
    <text evidence="1">Required for maximal bacterial cellulose synthesis.</text>
</comment>
<evidence type="ECO:0000256" key="1">
    <source>
        <dbReference type="ARBA" id="ARBA00003476"/>
    </source>
</evidence>
<dbReference type="InterPro" id="IPR008410">
    <property type="entry name" value="BCSC_C"/>
</dbReference>
<dbReference type="Pfam" id="PF13432">
    <property type="entry name" value="TPR_16"/>
    <property type="match status" value="1"/>
</dbReference>
<sequence>MYEDDSLQPLPDEITRGNQPGPADSDALRLSLLHHAAHHQDTRRQATPTATATTGRAAQTAAKPELAQIEAGINKLIEETKKRPAAHIHGLSLPADAALPENTAETEQIRLLIADTLSEQSSYRERIGLISKHLEQLQTTSGDLHAALASRNQQLELLTTEKSRLAESKKIAANSARQAQESVQRWQEAAEQEIIAHANTRAECNDLQLRAEKLRQQTQRQNATAEKKRHARQQAAQALIENLGRQLAAAKQRDTSHHPHPEPPATGADFKSLPTSDVQPDLGRRDAPGRRDERSGIEKSDALNSRLKQLETLVRQLEDAQKADASHLHPPIAENPSRFRLREVIVISLCSAAATLFLIMCLAFFIARSSVASTDAVIEQRTNNNRRRDDKEQGSPEASASNTPVGRLLDSARLWVVKDRLDLALEAANKARLLEPDNPAILARIGELELKANHSPQALELLQQLQSRFPDAEATHELEDAYRIATKDRMALATVDFLGRVGPSRMEPAIRALRALFPNGAPHGELGLMYYHMLGRANGHQAEAKAGLERLGKEMPNDPRPPLELAVLLVDNPATLLRGLDKVAMLTQRDDIRRESLLKVWNDGLSNLERNAHTERYFNAFTAAFPDQPVPYKQISAAEIASRRKQQRADEVDNLIRNAEAAREKQQAEEARNLLGKALQLDTSNREAQLTLAKLEQEAGNNARARELFDAVLLADPVNSRAVNGVLDIMAANGSRAEALQYAENYAQAHPQQAGDIAGARAGLLRAESDDLLKQGRNKQALSVLENGLNDIPASPWLRYDLANQYAREGLAGKAKKLFDDPAAGDVENRYAEALFLSGQGDNNGASAAIESIAPEQRSDSIKALALKSSVRADLAQAVQAQLNGKHSAAVKLSLHAETQARDTPELAWECAEGWTDINESNRALALGKRLQANAEPSLATDNALRYARLLYKAERNVEFSEKVAAIETKNNLTKQQKESLLDLKRMYAVRTAWELRGEGRSDEAEALLHKTLEQQPDDIGLLATLADILYLGDKSEEAGEIYQKLIAGNPKGYDTRLSHAKALRKMGKEEEARDEIARLGKEIPTGDRGNRLTLAEQLAEEDDFTHAREIINDLLRTRPNDKKTLLQAANIEKKAKEYESALGYLRQVEKQSVSGKQTSPEDATLVGEAALEIQKIEQRRYGYVTSGVDYRSLSGTPGMSQVTNLEAPVYMQYPLGYSGHVFVQTDYANVFAGQLDLTQFSTANQFGKINALCASTAAITQKNQQALPSSQQLSSQQLSQIQGMGCNNATMGPNALATQFYAGNITDQNALSGSINQTASGAPIAVGYKNDNWRFDIGTTPLGFPVTTVVGGVHHSGSWGKGYYSWDLARRALPNSLLSYAGAHDPVTGEVWGGVKANGGGIYMGIDQGRLGLFAQGAAHYLEGKNVQSNADIMLRTGVDWALIDQPNMRLTVGIAGMYWRFSNNQRHYTFGYGGYWSPQTYLSIAPPIQWTGRWGDLSFLFRGYAAYSWSSEGGGNYYPTSPDLQAQAQQLANLTSSFTNGNSTPTYTGSSGLSPAVSWGLRSVLEYQVAPNWFVGGRAEIARSPFYTPNYYGLYFRYSFDERTEKIPYPPEPPVPYYRY</sequence>
<evidence type="ECO:0000259" key="8">
    <source>
        <dbReference type="Pfam" id="PF05420"/>
    </source>
</evidence>
<dbReference type="KEGG" id="mmob:F6R98_05595"/>